<gene>
    <name evidence="1" type="ORF">KTAU_38890</name>
</gene>
<protein>
    <submittedName>
        <fullName evidence="1">Uncharacterized protein</fullName>
    </submittedName>
</protein>
<sequence length="94" mass="9820">MWDQVIRAQEGLISLSLTKMHRPPVAATKRRDGGKADTLPGSNGVVYDQADDMLAVRSGSVTTADVSACGGQAMWRVGFSLLKFGEGAAPISAA</sequence>
<keyword evidence="2" id="KW-1185">Reference proteome</keyword>
<dbReference type="EMBL" id="BKZV01000007">
    <property type="protein sequence ID" value="GER85254.1"/>
    <property type="molecule type" value="Genomic_DNA"/>
</dbReference>
<accession>A0A5J4K9H9</accession>
<comment type="caution">
    <text evidence="1">The sequence shown here is derived from an EMBL/GenBank/DDBJ whole genome shotgun (WGS) entry which is preliminary data.</text>
</comment>
<reference evidence="1 2" key="1">
    <citation type="journal article" date="2019" name="Int. J. Syst. Evol. Microbiol.">
        <title>Thermogemmatispora aurantia sp. nov. and Thermogemmatispora argillosa sp. nov., within the class Ktedonobacteria, and emended description of the genus Thermogemmatispora.</title>
        <authorList>
            <person name="Zheng Y."/>
            <person name="Wang C.M."/>
            <person name="Sakai Y."/>
            <person name="Abe K."/>
            <person name="Yokota A."/>
            <person name="Yabe S."/>
        </authorList>
    </citation>
    <scope>NUCLEOTIDE SEQUENCE [LARGE SCALE GENOMIC DNA]</scope>
    <source>
        <strain evidence="1 2">A1-2</strain>
    </source>
</reference>
<dbReference type="AlphaFoldDB" id="A0A5J4K9H9"/>
<evidence type="ECO:0000313" key="1">
    <source>
        <dbReference type="EMBL" id="GER85254.1"/>
    </source>
</evidence>
<name>A0A5J4K9H9_9CHLR</name>
<organism evidence="1 2">
    <name type="scientific">Thermogemmatispora aurantia</name>
    <dbReference type="NCBI Taxonomy" id="2045279"/>
    <lineage>
        <taxon>Bacteria</taxon>
        <taxon>Bacillati</taxon>
        <taxon>Chloroflexota</taxon>
        <taxon>Ktedonobacteria</taxon>
        <taxon>Thermogemmatisporales</taxon>
        <taxon>Thermogemmatisporaceae</taxon>
        <taxon>Thermogemmatispora</taxon>
    </lineage>
</organism>
<dbReference type="Proteomes" id="UP000334820">
    <property type="component" value="Unassembled WGS sequence"/>
</dbReference>
<proteinExistence type="predicted"/>
<evidence type="ECO:0000313" key="2">
    <source>
        <dbReference type="Proteomes" id="UP000334820"/>
    </source>
</evidence>